<dbReference type="InterPro" id="IPR035906">
    <property type="entry name" value="MetI-like_sf"/>
</dbReference>
<dbReference type="Gene3D" id="1.10.3720.10">
    <property type="entry name" value="MetI-like"/>
    <property type="match status" value="1"/>
</dbReference>
<keyword evidence="3" id="KW-1003">Cell membrane</keyword>
<dbReference type="AlphaFoldDB" id="A0A501X9G7"/>
<organism evidence="8 9">
    <name type="scientific">[Mycoplasma] falconis</name>
    <dbReference type="NCBI Taxonomy" id="92403"/>
    <lineage>
        <taxon>Bacteria</taxon>
        <taxon>Bacillati</taxon>
        <taxon>Mycoplasmatota</taxon>
        <taxon>Mycoplasmoidales</taxon>
        <taxon>Metamycoplasmataceae</taxon>
        <taxon>Metamycoplasma</taxon>
    </lineage>
</organism>
<name>A0A501X9G7_9BACT</name>
<dbReference type="Proteomes" id="UP000319776">
    <property type="component" value="Unassembled WGS sequence"/>
</dbReference>
<evidence type="ECO:0000313" key="8">
    <source>
        <dbReference type="EMBL" id="TPE57191.1"/>
    </source>
</evidence>
<gene>
    <name evidence="8" type="ORF">FJO69_02140</name>
</gene>
<feature type="non-terminal residue" evidence="8">
    <location>
        <position position="259"/>
    </location>
</feature>
<feature type="transmembrane region" description="Helical" evidence="7">
    <location>
        <begin position="32"/>
        <end position="53"/>
    </location>
</feature>
<evidence type="ECO:0000256" key="3">
    <source>
        <dbReference type="ARBA" id="ARBA00022475"/>
    </source>
</evidence>
<keyword evidence="2" id="KW-0813">Transport</keyword>
<feature type="transmembrane region" description="Helical" evidence="7">
    <location>
        <begin position="154"/>
        <end position="170"/>
    </location>
</feature>
<dbReference type="GO" id="GO:0005886">
    <property type="term" value="C:plasma membrane"/>
    <property type="evidence" value="ECO:0007669"/>
    <property type="project" value="UniProtKB-SubCell"/>
</dbReference>
<keyword evidence="9" id="KW-1185">Reference proteome</keyword>
<protein>
    <submittedName>
        <fullName evidence="8">ABC transporter permease</fullName>
    </submittedName>
</protein>
<comment type="subcellular location">
    <subcellularLocation>
        <location evidence="1">Cell membrane</location>
        <topology evidence="1">Multi-pass membrane protein</topology>
    </subcellularLocation>
</comment>
<evidence type="ECO:0000256" key="7">
    <source>
        <dbReference type="SAM" id="Phobius"/>
    </source>
</evidence>
<proteinExistence type="predicted"/>
<dbReference type="PANTHER" id="PTHR30043:SF1">
    <property type="entry name" value="ABC TRANSPORT SYSTEM PERMEASE PROTEIN P69"/>
    <property type="match status" value="1"/>
</dbReference>
<feature type="transmembrane region" description="Helical" evidence="7">
    <location>
        <begin position="127"/>
        <end position="148"/>
    </location>
</feature>
<evidence type="ECO:0000313" key="9">
    <source>
        <dbReference type="Proteomes" id="UP000319776"/>
    </source>
</evidence>
<evidence type="ECO:0000256" key="4">
    <source>
        <dbReference type="ARBA" id="ARBA00022692"/>
    </source>
</evidence>
<evidence type="ECO:0000256" key="2">
    <source>
        <dbReference type="ARBA" id="ARBA00022448"/>
    </source>
</evidence>
<evidence type="ECO:0000256" key="5">
    <source>
        <dbReference type="ARBA" id="ARBA00022989"/>
    </source>
</evidence>
<sequence>MEKVKLNNNFWKEGFEYNQIKKHKPFLFRWKVLFYLFLIGLVITGLIIVNFSITTSGVNLFFKNLKDFFSPKLYVSEYGNINMFSISFRFLWYSIKVIFLGTTIGILFAFITAYFSNYQMNNKYVVIIFKALIIFLRLFPELFFIYFFTMSFDKSLAINLIFIWFTWLWMHEYLSQSIENCNFTIFYHLIKIQKSKFKAFRQEIWPQFRIKFFNYSFYAFESNIRWSAILSTLGFGGIGSLINPASLTNYFNQILIPLT</sequence>
<reference evidence="8 9" key="1">
    <citation type="submission" date="2019-06" db="EMBL/GenBank/DDBJ databases">
        <title>Mycoplasma falconis type strain whole genome sequence.</title>
        <authorList>
            <person name="Spergser J."/>
        </authorList>
    </citation>
    <scope>NUCLEOTIDE SEQUENCE [LARGE SCALE GENOMIC DNA]</scope>
    <source>
        <strain evidence="8 9">ATCC 51372</strain>
    </source>
</reference>
<dbReference type="EMBL" id="VFSS01000007">
    <property type="protein sequence ID" value="TPE57191.1"/>
    <property type="molecule type" value="Genomic_DNA"/>
</dbReference>
<keyword evidence="4 7" id="KW-0812">Transmembrane</keyword>
<keyword evidence="5 7" id="KW-1133">Transmembrane helix</keyword>
<accession>A0A501X9G7</accession>
<evidence type="ECO:0000256" key="1">
    <source>
        <dbReference type="ARBA" id="ARBA00004651"/>
    </source>
</evidence>
<comment type="caution">
    <text evidence="8">The sequence shown here is derived from an EMBL/GenBank/DDBJ whole genome shotgun (WGS) entry which is preliminary data.</text>
</comment>
<keyword evidence="6 7" id="KW-0472">Membrane</keyword>
<dbReference type="SUPFAM" id="SSF161098">
    <property type="entry name" value="MetI-like"/>
    <property type="match status" value="1"/>
</dbReference>
<dbReference type="PANTHER" id="PTHR30043">
    <property type="entry name" value="PHOSPHONATES TRANSPORT SYSTEM PERMEASE PROTEIN"/>
    <property type="match status" value="1"/>
</dbReference>
<feature type="transmembrane region" description="Helical" evidence="7">
    <location>
        <begin position="90"/>
        <end position="115"/>
    </location>
</feature>
<evidence type="ECO:0000256" key="6">
    <source>
        <dbReference type="ARBA" id="ARBA00023136"/>
    </source>
</evidence>